<evidence type="ECO:0000256" key="2">
    <source>
        <dbReference type="ARBA" id="ARBA00022679"/>
    </source>
</evidence>
<keyword evidence="2" id="KW-0808">Transferase</keyword>
<evidence type="ECO:0000313" key="6">
    <source>
        <dbReference type="Proteomes" id="UP000653644"/>
    </source>
</evidence>
<evidence type="ECO:0000256" key="1">
    <source>
        <dbReference type="ARBA" id="ARBA00022603"/>
    </source>
</evidence>
<sequence length="255" mass="28147">MGWNDPASGPEVGDAFGQVLAACWEGGVRPGTVHEVLERDDGYVQVWDAVRWFAGPDEWSAAERWGCEHVIGRVLDVGCGAGRHAIPLAEAGHEVIGIDCSPGAVAVARDRGVRALRTAVEELAPDEGPFDSILLLGSNLGILVDEQQAARSLTRLASMAGAGARLIGSSLDPHITGYPEHRRYHNADHQRSNRRTGRLPGQTRMRVRYRRTVTEWFDYTFFSEAELERILKGTPWVLRAMEYDGPTYCVVLELR</sequence>
<dbReference type="RefSeq" id="WP_189894958.1">
    <property type="nucleotide sequence ID" value="NZ_BMVN01000089.1"/>
</dbReference>
<keyword evidence="6" id="KW-1185">Reference proteome</keyword>
<comment type="caution">
    <text evidence="5">The sequence shown here is derived from an EMBL/GenBank/DDBJ whole genome shotgun (WGS) entry which is preliminary data.</text>
</comment>
<proteinExistence type="predicted"/>
<keyword evidence="3" id="KW-0949">S-adenosyl-L-methionine</keyword>
<feature type="domain" description="Methyltransferase" evidence="4">
    <location>
        <begin position="74"/>
        <end position="156"/>
    </location>
</feature>
<dbReference type="InterPro" id="IPR029063">
    <property type="entry name" value="SAM-dependent_MTases_sf"/>
</dbReference>
<evidence type="ECO:0000256" key="3">
    <source>
        <dbReference type="ARBA" id="ARBA00022691"/>
    </source>
</evidence>
<evidence type="ECO:0000313" key="5">
    <source>
        <dbReference type="EMBL" id="GHA73255.1"/>
    </source>
</evidence>
<evidence type="ECO:0000259" key="4">
    <source>
        <dbReference type="Pfam" id="PF13649"/>
    </source>
</evidence>
<protein>
    <recommendedName>
        <fullName evidence="4">Methyltransferase domain-containing protein</fullName>
    </recommendedName>
</protein>
<dbReference type="Proteomes" id="UP000653644">
    <property type="component" value="Unassembled WGS sequence"/>
</dbReference>
<organism evidence="5 6">
    <name type="scientific">Streptomyces canarius</name>
    <dbReference type="NCBI Taxonomy" id="285453"/>
    <lineage>
        <taxon>Bacteria</taxon>
        <taxon>Bacillati</taxon>
        <taxon>Actinomycetota</taxon>
        <taxon>Actinomycetes</taxon>
        <taxon>Kitasatosporales</taxon>
        <taxon>Streptomycetaceae</taxon>
        <taxon>Streptomyces</taxon>
    </lineage>
</organism>
<accession>A0ABQ3DAS3</accession>
<dbReference type="Gene3D" id="3.40.50.150">
    <property type="entry name" value="Vaccinia Virus protein VP39"/>
    <property type="match status" value="1"/>
</dbReference>
<dbReference type="PANTHER" id="PTHR43464">
    <property type="entry name" value="METHYLTRANSFERASE"/>
    <property type="match status" value="1"/>
</dbReference>
<dbReference type="PANTHER" id="PTHR43464:SF19">
    <property type="entry name" value="UBIQUINONE BIOSYNTHESIS O-METHYLTRANSFERASE, MITOCHONDRIAL"/>
    <property type="match status" value="1"/>
</dbReference>
<dbReference type="EMBL" id="BMVN01000089">
    <property type="protein sequence ID" value="GHA73255.1"/>
    <property type="molecule type" value="Genomic_DNA"/>
</dbReference>
<gene>
    <name evidence="5" type="ORF">GCM10010345_90000</name>
</gene>
<dbReference type="Pfam" id="PF13649">
    <property type="entry name" value="Methyltransf_25"/>
    <property type="match status" value="1"/>
</dbReference>
<dbReference type="InterPro" id="IPR041698">
    <property type="entry name" value="Methyltransf_25"/>
</dbReference>
<dbReference type="CDD" id="cd02440">
    <property type="entry name" value="AdoMet_MTases"/>
    <property type="match status" value="1"/>
</dbReference>
<dbReference type="SUPFAM" id="SSF53335">
    <property type="entry name" value="S-adenosyl-L-methionine-dependent methyltransferases"/>
    <property type="match status" value="1"/>
</dbReference>
<keyword evidence="1" id="KW-0489">Methyltransferase</keyword>
<reference evidence="6" key="1">
    <citation type="journal article" date="2019" name="Int. J. Syst. Evol. Microbiol.">
        <title>The Global Catalogue of Microorganisms (GCM) 10K type strain sequencing project: providing services to taxonomists for standard genome sequencing and annotation.</title>
        <authorList>
            <consortium name="The Broad Institute Genomics Platform"/>
            <consortium name="The Broad Institute Genome Sequencing Center for Infectious Disease"/>
            <person name="Wu L."/>
            <person name="Ma J."/>
        </authorList>
    </citation>
    <scope>NUCLEOTIDE SEQUENCE [LARGE SCALE GENOMIC DNA]</scope>
    <source>
        <strain evidence="6">JCM 4733</strain>
    </source>
</reference>
<name>A0ABQ3DAS3_9ACTN</name>